<keyword evidence="5 9" id="KW-1133">Transmembrane helix</keyword>
<dbReference type="Gene3D" id="1.10.10.1320">
    <property type="entry name" value="Anti-sigma factor, zinc-finger domain"/>
    <property type="match status" value="1"/>
</dbReference>
<accession>Q1AVE9</accession>
<feature type="transmembrane region" description="Helical" evidence="9">
    <location>
        <begin position="98"/>
        <end position="116"/>
    </location>
</feature>
<keyword evidence="12" id="KW-1185">Reference proteome</keyword>
<dbReference type="STRING" id="266117.Rxyl_1668"/>
<evidence type="ECO:0000259" key="10">
    <source>
        <dbReference type="Pfam" id="PF10099"/>
    </source>
</evidence>
<evidence type="ECO:0000313" key="12">
    <source>
        <dbReference type="Proteomes" id="UP000006637"/>
    </source>
</evidence>
<dbReference type="Proteomes" id="UP000006637">
    <property type="component" value="Chromosome"/>
</dbReference>
<reference evidence="11 12" key="1">
    <citation type="submission" date="2006-06" db="EMBL/GenBank/DDBJ databases">
        <title>Complete sequence of Rubrobacter xylanophilus DSM 9941.</title>
        <authorList>
            <consortium name="US DOE Joint Genome Institute"/>
            <person name="Copeland A."/>
            <person name="Lucas S."/>
            <person name="Lapidus A."/>
            <person name="Barry K."/>
            <person name="Detter J.C."/>
            <person name="Glavina del Rio T."/>
            <person name="Hammon N."/>
            <person name="Israni S."/>
            <person name="Dalin E."/>
            <person name="Tice H."/>
            <person name="Pitluck S."/>
            <person name="Munk A.C."/>
            <person name="Brettin T."/>
            <person name="Bruce D."/>
            <person name="Han C."/>
            <person name="Tapia R."/>
            <person name="Gilna P."/>
            <person name="Schmutz J."/>
            <person name="Larimer F."/>
            <person name="Land M."/>
            <person name="Hauser L."/>
            <person name="Kyrpides N."/>
            <person name="Lykidis A."/>
            <person name="da Costa M.S."/>
            <person name="Rainey F.A."/>
            <person name="Empadinhas N."/>
            <person name="Jolivet E."/>
            <person name="Battista J.R."/>
            <person name="Richardson P."/>
        </authorList>
    </citation>
    <scope>NUCLEOTIDE SEQUENCE [LARGE SCALE GENOMIC DNA]</scope>
    <source>
        <strain evidence="12">DSM 9941 / NBRC 16129 / PRD-1</strain>
    </source>
</reference>
<dbReference type="RefSeq" id="WP_011564646.1">
    <property type="nucleotide sequence ID" value="NC_008148.1"/>
</dbReference>
<evidence type="ECO:0000256" key="6">
    <source>
        <dbReference type="ARBA" id="ARBA00023136"/>
    </source>
</evidence>
<dbReference type="GO" id="GO:0005886">
    <property type="term" value="C:plasma membrane"/>
    <property type="evidence" value="ECO:0007669"/>
    <property type="project" value="UniProtKB-SubCell"/>
</dbReference>
<keyword evidence="6 9" id="KW-0472">Membrane</keyword>
<evidence type="ECO:0000313" key="11">
    <source>
        <dbReference type="EMBL" id="ABG04629.1"/>
    </source>
</evidence>
<organism evidence="11 12">
    <name type="scientific">Rubrobacter xylanophilus (strain DSM 9941 / JCM 11954 / NBRC 16129 / PRD-1)</name>
    <dbReference type="NCBI Taxonomy" id="266117"/>
    <lineage>
        <taxon>Bacteria</taxon>
        <taxon>Bacillati</taxon>
        <taxon>Actinomycetota</taxon>
        <taxon>Rubrobacteria</taxon>
        <taxon>Rubrobacterales</taxon>
        <taxon>Rubrobacteraceae</taxon>
        <taxon>Rubrobacter</taxon>
    </lineage>
</organism>
<evidence type="ECO:0000256" key="1">
    <source>
        <dbReference type="ARBA" id="ARBA00004167"/>
    </source>
</evidence>
<dbReference type="KEGG" id="rxy:Rxyl_1668"/>
<dbReference type="PANTHER" id="PTHR37461:SF1">
    <property type="entry name" value="ANTI-SIGMA-K FACTOR RSKA"/>
    <property type="match status" value="1"/>
</dbReference>
<dbReference type="InterPro" id="IPR018764">
    <property type="entry name" value="RskA_C"/>
</dbReference>
<dbReference type="InterPro" id="IPR041916">
    <property type="entry name" value="Anti_sigma_zinc_sf"/>
</dbReference>
<evidence type="ECO:0000256" key="7">
    <source>
        <dbReference type="ARBA" id="ARBA00029829"/>
    </source>
</evidence>
<evidence type="ECO:0000256" key="9">
    <source>
        <dbReference type="SAM" id="Phobius"/>
    </source>
</evidence>
<evidence type="ECO:0000256" key="5">
    <source>
        <dbReference type="ARBA" id="ARBA00022989"/>
    </source>
</evidence>
<keyword evidence="3" id="KW-1003">Cell membrane</keyword>
<evidence type="ECO:0000256" key="2">
    <source>
        <dbReference type="ARBA" id="ARBA00004236"/>
    </source>
</evidence>
<dbReference type="HOGENOM" id="CLU_075802_1_0_11"/>
<evidence type="ECO:0000256" key="8">
    <source>
        <dbReference type="ARBA" id="ARBA00030803"/>
    </source>
</evidence>
<evidence type="ECO:0000256" key="3">
    <source>
        <dbReference type="ARBA" id="ARBA00022475"/>
    </source>
</evidence>
<dbReference type="PANTHER" id="PTHR37461">
    <property type="entry name" value="ANTI-SIGMA-K FACTOR RSKA"/>
    <property type="match status" value="1"/>
</dbReference>
<keyword evidence="4 9" id="KW-0812">Transmembrane</keyword>
<feature type="domain" description="Anti-sigma K factor RskA C-terminal" evidence="10">
    <location>
        <begin position="100"/>
        <end position="235"/>
    </location>
</feature>
<protein>
    <recommendedName>
        <fullName evidence="8">Regulator of SigK</fullName>
    </recommendedName>
    <alternativeName>
        <fullName evidence="7">Sigma-K anti-sigma factor RskA</fullName>
    </alternativeName>
</protein>
<dbReference type="GO" id="GO:0006417">
    <property type="term" value="P:regulation of translation"/>
    <property type="evidence" value="ECO:0007669"/>
    <property type="project" value="TreeGrafter"/>
</dbReference>
<name>Q1AVE9_RUBXD</name>
<dbReference type="eggNOG" id="COG5343">
    <property type="taxonomic scope" value="Bacteria"/>
</dbReference>
<gene>
    <name evidence="11" type="ordered locus">Rxyl_1668</name>
</gene>
<sequence length="240" mass="26437">MDRQRFEDLKEAYALNALPEEERRWFESYLARHPELRREVEELRSISALLSLAPEEQEPPEELRRRVLTAVEAEAPGRRARRPSPAERARGLFAGRGPLVAAAALLFAGLLSWNVFLQAELGKLQQANQSLREQAAREIPLRATDGMRQVEAKVVSVGGERAVLVAENMPPAPEGKAMQIWVIKHGEPLPAGLFRPRPDEEAVAAVIERPLEGAEAVAITVEPEGGSPRPTSAPVMTAKV</sequence>
<proteinExistence type="predicted"/>
<comment type="subcellular location">
    <subcellularLocation>
        <location evidence="2">Cell membrane</location>
    </subcellularLocation>
    <subcellularLocation>
        <location evidence="1">Membrane</location>
        <topology evidence="1">Single-pass membrane protein</topology>
    </subcellularLocation>
</comment>
<dbReference type="OrthoDB" id="153510at2"/>
<dbReference type="Pfam" id="PF10099">
    <property type="entry name" value="RskA_C"/>
    <property type="match status" value="1"/>
</dbReference>
<dbReference type="EMBL" id="CP000386">
    <property type="protein sequence ID" value="ABG04629.1"/>
    <property type="molecule type" value="Genomic_DNA"/>
</dbReference>
<dbReference type="InterPro" id="IPR051474">
    <property type="entry name" value="Anti-sigma-K/W_factor"/>
</dbReference>
<dbReference type="AlphaFoldDB" id="Q1AVE9"/>
<dbReference type="GO" id="GO:0016989">
    <property type="term" value="F:sigma factor antagonist activity"/>
    <property type="evidence" value="ECO:0007669"/>
    <property type="project" value="TreeGrafter"/>
</dbReference>
<evidence type="ECO:0000256" key="4">
    <source>
        <dbReference type="ARBA" id="ARBA00022692"/>
    </source>
</evidence>